<dbReference type="STRING" id="1477437.SAMN05444682_10178"/>
<dbReference type="GO" id="GO:0003676">
    <property type="term" value="F:nucleic acid binding"/>
    <property type="evidence" value="ECO:0007669"/>
    <property type="project" value="InterPro"/>
</dbReference>
<dbReference type="Gene3D" id="3.40.1350.10">
    <property type="match status" value="1"/>
</dbReference>
<dbReference type="Pfam" id="PF23400">
    <property type="entry name" value="CARF_Card1"/>
    <property type="match status" value="1"/>
</dbReference>
<reference evidence="3 4" key="1">
    <citation type="submission" date="2016-10" db="EMBL/GenBank/DDBJ databases">
        <authorList>
            <person name="de Groot N.N."/>
        </authorList>
    </citation>
    <scope>NUCLEOTIDE SEQUENCE [LARGE SCALE GENOMIC DNA]</scope>
    <source>
        <strain evidence="3 4">RK1</strain>
    </source>
</reference>
<organism evidence="3 4">
    <name type="scientific">Parapedobacter indicus</name>
    <dbReference type="NCBI Taxonomy" id="1477437"/>
    <lineage>
        <taxon>Bacteria</taxon>
        <taxon>Pseudomonadati</taxon>
        <taxon>Bacteroidota</taxon>
        <taxon>Sphingobacteriia</taxon>
        <taxon>Sphingobacteriales</taxon>
        <taxon>Sphingobacteriaceae</taxon>
        <taxon>Parapedobacter</taxon>
    </lineage>
</organism>
<dbReference type="EMBL" id="FOQO01000001">
    <property type="protein sequence ID" value="SFH75058.1"/>
    <property type="molecule type" value="Genomic_DNA"/>
</dbReference>
<dbReference type="InterPro" id="IPR011856">
    <property type="entry name" value="tRNA_endonuc-like_dom_sf"/>
</dbReference>
<dbReference type="InterPro" id="IPR015093">
    <property type="entry name" value="Card1_endonucl_dom"/>
</dbReference>
<evidence type="ECO:0000259" key="1">
    <source>
        <dbReference type="Pfam" id="PF09002"/>
    </source>
</evidence>
<dbReference type="Pfam" id="PF09002">
    <property type="entry name" value="Card1_endonuc"/>
    <property type="match status" value="1"/>
</dbReference>
<name>A0A1I3CKS8_9SPHI</name>
<proteinExistence type="predicted"/>
<evidence type="ECO:0000313" key="3">
    <source>
        <dbReference type="EMBL" id="SFH75058.1"/>
    </source>
</evidence>
<dbReference type="AlphaFoldDB" id="A0A1I3CKS8"/>
<protein>
    <recommendedName>
        <fullName evidence="5">DUF1887 family protein</fullName>
    </recommendedName>
</protein>
<dbReference type="RefSeq" id="WP_090622441.1">
    <property type="nucleotide sequence ID" value="NZ_FOQO01000001.1"/>
</dbReference>
<gene>
    <name evidence="3" type="ORF">SAMN05444682_10178</name>
</gene>
<dbReference type="InterPro" id="IPR056339">
    <property type="entry name" value="CARF_Card1"/>
</dbReference>
<sequence length="366" mass="41730">MKHQINFLGGQLLPIYIGIKEFMPDKIHFIASDESKEGIKILKDIFPGIIFSEFICDPFDFYSIKKRIRSIIEKLDVQDDVLINLTGGTKIMLLAAQSIISESNLKGFYVNQDYSFIEVPSYDKKQITSELSIQDFFGLSGHKIFSAKTLSDFTENDLRVSSQIESFAASNKLYSKVTDFLRKKYRVLPEKGTESTAGNSVIKWDASIVDIHSNNKSIACFKGNNARDLFFNATWWEIIVASEIGKWAKAKEIILHCELPFKTDNKALKNEIDILINTGNKLIFVECKSGNIKQEDINKMKVIKQTYGGLISKSLLVSRYMPSQSIMEKCKELDIEVFYVYAFQRVVNPLNDIYKILGKLEKKTSI</sequence>
<dbReference type="SUPFAM" id="SSF52980">
    <property type="entry name" value="Restriction endonuclease-like"/>
    <property type="match status" value="1"/>
</dbReference>
<evidence type="ECO:0000313" key="4">
    <source>
        <dbReference type="Proteomes" id="UP000198670"/>
    </source>
</evidence>
<dbReference type="InterPro" id="IPR011335">
    <property type="entry name" value="Restrct_endonuc-II-like"/>
</dbReference>
<accession>A0A1I3CKS8</accession>
<feature type="domain" description="Card1 endonuclease" evidence="1">
    <location>
        <begin position="228"/>
        <end position="337"/>
    </location>
</feature>
<dbReference type="OrthoDB" id="9785117at2"/>
<dbReference type="Proteomes" id="UP000198670">
    <property type="component" value="Unassembled WGS sequence"/>
</dbReference>
<evidence type="ECO:0008006" key="5">
    <source>
        <dbReference type="Google" id="ProtNLM"/>
    </source>
</evidence>
<keyword evidence="4" id="KW-1185">Reference proteome</keyword>
<feature type="domain" description="Card1 CARF" evidence="2">
    <location>
        <begin position="5"/>
        <end position="136"/>
    </location>
</feature>
<evidence type="ECO:0000259" key="2">
    <source>
        <dbReference type="Pfam" id="PF23400"/>
    </source>
</evidence>
<dbReference type="Gene3D" id="3.40.50.10770">
    <property type="entry name" value="Hypothetical protein VC1899 like domain (Restriction endonuclease-like)"/>
    <property type="match status" value="1"/>
</dbReference>